<keyword evidence="3" id="KW-1185">Reference proteome</keyword>
<gene>
    <name evidence="2" type="ORF">SOIL9_48450</name>
</gene>
<dbReference type="Proteomes" id="UP000464178">
    <property type="component" value="Chromosome"/>
</dbReference>
<evidence type="ECO:0000256" key="1">
    <source>
        <dbReference type="SAM" id="MobiDB-lite"/>
    </source>
</evidence>
<evidence type="ECO:0000313" key="2">
    <source>
        <dbReference type="EMBL" id="VTR92869.1"/>
    </source>
</evidence>
<name>A0A6P2CV85_9BACT</name>
<proteinExistence type="predicted"/>
<reference evidence="2 3" key="1">
    <citation type="submission" date="2019-05" db="EMBL/GenBank/DDBJ databases">
        <authorList>
            <consortium name="Science for Life Laboratories"/>
        </authorList>
    </citation>
    <scope>NUCLEOTIDE SEQUENCE [LARGE SCALE GENOMIC DNA]</scope>
    <source>
        <strain evidence="2">Soil9</strain>
    </source>
</reference>
<sequence>MTHDRRSVLATIGLVLPFGLGTRLTAAAPPAGPVPVLRFRPFEESVRDAFAAGTHLSFAAISGEALPCCRIEIGHAEELMVGVQGCYNDRPFAGFPTGHLRIVRFGSGPGPIVHGVRLYVATVDVALTGGQEGAFGARPLNFALLLPAPILIAKKTANNDNVPGPQRDHRGGRKSGSGHGTGC</sequence>
<dbReference type="AlphaFoldDB" id="A0A6P2CV85"/>
<accession>A0A6P2CV85</accession>
<evidence type="ECO:0000313" key="3">
    <source>
        <dbReference type="Proteomes" id="UP000464178"/>
    </source>
</evidence>
<dbReference type="RefSeq" id="WP_162667674.1">
    <property type="nucleotide sequence ID" value="NZ_LR593886.1"/>
</dbReference>
<protein>
    <submittedName>
        <fullName evidence="2">Uncharacterized protein</fullName>
    </submittedName>
</protein>
<dbReference type="KEGG" id="gms:SOIL9_48450"/>
<dbReference type="EMBL" id="LR593886">
    <property type="protein sequence ID" value="VTR92869.1"/>
    <property type="molecule type" value="Genomic_DNA"/>
</dbReference>
<feature type="compositionally biased region" description="Gly residues" evidence="1">
    <location>
        <begin position="174"/>
        <end position="183"/>
    </location>
</feature>
<feature type="region of interest" description="Disordered" evidence="1">
    <location>
        <begin position="156"/>
        <end position="183"/>
    </location>
</feature>
<organism evidence="2 3">
    <name type="scientific">Gemmata massiliana</name>
    <dbReference type="NCBI Taxonomy" id="1210884"/>
    <lineage>
        <taxon>Bacteria</taxon>
        <taxon>Pseudomonadati</taxon>
        <taxon>Planctomycetota</taxon>
        <taxon>Planctomycetia</taxon>
        <taxon>Gemmatales</taxon>
        <taxon>Gemmataceae</taxon>
        <taxon>Gemmata</taxon>
    </lineage>
</organism>